<accession>A0AAV9J308</accession>
<proteinExistence type="predicted"/>
<organism evidence="1 2">
    <name type="scientific">Oleoguttula mirabilis</name>
    <dbReference type="NCBI Taxonomy" id="1507867"/>
    <lineage>
        <taxon>Eukaryota</taxon>
        <taxon>Fungi</taxon>
        <taxon>Dikarya</taxon>
        <taxon>Ascomycota</taxon>
        <taxon>Pezizomycotina</taxon>
        <taxon>Dothideomycetes</taxon>
        <taxon>Dothideomycetidae</taxon>
        <taxon>Mycosphaerellales</taxon>
        <taxon>Teratosphaeriaceae</taxon>
        <taxon>Oleoguttula</taxon>
    </lineage>
</organism>
<dbReference type="Proteomes" id="UP001324427">
    <property type="component" value="Unassembled WGS sequence"/>
</dbReference>
<dbReference type="AlphaFoldDB" id="A0AAV9J308"/>
<gene>
    <name evidence="1" type="ORF">LTR36_000880</name>
</gene>
<reference evidence="1 2" key="1">
    <citation type="submission" date="2021-11" db="EMBL/GenBank/DDBJ databases">
        <title>Black yeast isolated from Biological Soil Crust.</title>
        <authorList>
            <person name="Kurbessoian T."/>
        </authorList>
    </citation>
    <scope>NUCLEOTIDE SEQUENCE [LARGE SCALE GENOMIC DNA]</scope>
    <source>
        <strain evidence="1 2">CCFEE 5522</strain>
    </source>
</reference>
<dbReference type="PANTHER" id="PTHR42085">
    <property type="entry name" value="F-BOX DOMAIN-CONTAINING PROTEIN"/>
    <property type="match status" value="1"/>
</dbReference>
<comment type="caution">
    <text evidence="1">The sequence shown here is derived from an EMBL/GenBank/DDBJ whole genome shotgun (WGS) entry which is preliminary data.</text>
</comment>
<dbReference type="EMBL" id="JAVFHQ010000108">
    <property type="protein sequence ID" value="KAK4539225.1"/>
    <property type="molecule type" value="Genomic_DNA"/>
</dbReference>
<keyword evidence="2" id="KW-1185">Reference proteome</keyword>
<sequence>MALPPELRLIIYEFTLIDDHPITMRLRRKIQDNEPSLLLTSKAVRHEARALYYKLNSFRLKLHLVDFRLAAKWLAAVCKQLGPRAFGQLRFVVQREPTWTPWTDMPNIFPLLQLHYSGTIRLQLDLVKGLPRKRVPLRTLFAAYRDNKSDPDSLYVMCPRSEHSISIPHTLARDRLCVQRALENLTSIVHRAKAPGWSDRRLREELWTVHLHNIMDLTREGRVRKDRLAKAEHQRRLGMYEA</sequence>
<evidence type="ECO:0000313" key="1">
    <source>
        <dbReference type="EMBL" id="KAK4539225.1"/>
    </source>
</evidence>
<protein>
    <submittedName>
        <fullName evidence="1">Uncharacterized protein</fullName>
    </submittedName>
</protein>
<evidence type="ECO:0000313" key="2">
    <source>
        <dbReference type="Proteomes" id="UP001324427"/>
    </source>
</evidence>
<dbReference type="InterPro" id="IPR038883">
    <property type="entry name" value="AN11006-like"/>
</dbReference>
<dbReference type="PANTHER" id="PTHR42085:SF2">
    <property type="entry name" value="F-BOX DOMAIN-CONTAINING PROTEIN"/>
    <property type="match status" value="1"/>
</dbReference>
<name>A0AAV9J308_9PEZI</name>